<keyword evidence="8" id="KW-1185">Reference proteome</keyword>
<protein>
    <recommendedName>
        <fullName evidence="6">GRF-type domain-containing protein</fullName>
    </recommendedName>
</protein>
<organism evidence="7 8">
    <name type="scientific">Stylosanthes scabra</name>
    <dbReference type="NCBI Taxonomy" id="79078"/>
    <lineage>
        <taxon>Eukaryota</taxon>
        <taxon>Viridiplantae</taxon>
        <taxon>Streptophyta</taxon>
        <taxon>Embryophyta</taxon>
        <taxon>Tracheophyta</taxon>
        <taxon>Spermatophyta</taxon>
        <taxon>Magnoliopsida</taxon>
        <taxon>eudicotyledons</taxon>
        <taxon>Gunneridae</taxon>
        <taxon>Pentapetalae</taxon>
        <taxon>rosids</taxon>
        <taxon>fabids</taxon>
        <taxon>Fabales</taxon>
        <taxon>Fabaceae</taxon>
        <taxon>Papilionoideae</taxon>
        <taxon>50 kb inversion clade</taxon>
        <taxon>dalbergioids sensu lato</taxon>
        <taxon>Dalbergieae</taxon>
        <taxon>Pterocarpus clade</taxon>
        <taxon>Stylosanthes</taxon>
    </lineage>
</organism>
<keyword evidence="5" id="KW-0472">Membrane</keyword>
<sequence length="117" mass="13588">MSSGSSMSRSNNVSSTRRPLLCFHGRKPVLRVSSTKDNPGRRFWDYVYYSVQQECTFFQWADLDSEYFAAELGKMKKLVETLKLHAVVAERRFTHSAVLGMIGWILLIFLWFHFSVS</sequence>
<feature type="domain" description="GRF-type" evidence="6">
    <location>
        <begin position="22"/>
        <end position="64"/>
    </location>
</feature>
<reference evidence="7 8" key="1">
    <citation type="journal article" date="2023" name="Plants (Basel)">
        <title>Bridging the Gap: Combining Genomics and Transcriptomics Approaches to Understand Stylosanthes scabra, an Orphan Legume from the Brazilian Caatinga.</title>
        <authorList>
            <person name="Ferreira-Neto J.R.C."/>
            <person name="da Silva M.D."/>
            <person name="Binneck E."/>
            <person name="de Melo N.F."/>
            <person name="da Silva R.H."/>
            <person name="de Melo A.L.T.M."/>
            <person name="Pandolfi V."/>
            <person name="Bustamante F.O."/>
            <person name="Brasileiro-Vidal A.C."/>
            <person name="Benko-Iseppon A.M."/>
        </authorList>
    </citation>
    <scope>NUCLEOTIDE SEQUENCE [LARGE SCALE GENOMIC DNA]</scope>
    <source>
        <tissue evidence="7">Leaves</tissue>
    </source>
</reference>
<dbReference type="InterPro" id="IPR010666">
    <property type="entry name" value="Znf_GRF"/>
</dbReference>
<dbReference type="PANTHER" id="PTHR33248">
    <property type="entry name" value="ZINC ION-BINDING PROTEIN"/>
    <property type="match status" value="1"/>
</dbReference>
<evidence type="ECO:0000256" key="2">
    <source>
        <dbReference type="ARBA" id="ARBA00022771"/>
    </source>
</evidence>
<evidence type="ECO:0000256" key="4">
    <source>
        <dbReference type="PROSITE-ProRule" id="PRU01343"/>
    </source>
</evidence>
<dbReference type="Proteomes" id="UP001341840">
    <property type="component" value="Unassembled WGS sequence"/>
</dbReference>
<keyword evidence="5" id="KW-0812">Transmembrane</keyword>
<proteinExistence type="predicted"/>
<evidence type="ECO:0000256" key="3">
    <source>
        <dbReference type="ARBA" id="ARBA00022833"/>
    </source>
</evidence>
<keyword evidence="5" id="KW-1133">Transmembrane helix</keyword>
<comment type="caution">
    <text evidence="7">The sequence shown here is derived from an EMBL/GenBank/DDBJ whole genome shotgun (WGS) entry which is preliminary data.</text>
</comment>
<accession>A0ABU6ZS92</accession>
<dbReference type="Pfam" id="PF06839">
    <property type="entry name" value="Zn_ribbon_GRF"/>
    <property type="match status" value="1"/>
</dbReference>
<dbReference type="PROSITE" id="PS51999">
    <property type="entry name" value="ZF_GRF"/>
    <property type="match status" value="1"/>
</dbReference>
<evidence type="ECO:0000313" key="8">
    <source>
        <dbReference type="Proteomes" id="UP001341840"/>
    </source>
</evidence>
<evidence type="ECO:0000256" key="5">
    <source>
        <dbReference type="SAM" id="Phobius"/>
    </source>
</evidence>
<evidence type="ECO:0000256" key="1">
    <source>
        <dbReference type="ARBA" id="ARBA00022723"/>
    </source>
</evidence>
<evidence type="ECO:0000313" key="7">
    <source>
        <dbReference type="EMBL" id="MED6224820.1"/>
    </source>
</evidence>
<keyword evidence="2 4" id="KW-0863">Zinc-finger</keyword>
<keyword evidence="3" id="KW-0862">Zinc</keyword>
<name>A0ABU6ZS92_9FABA</name>
<dbReference type="EMBL" id="JASCZI010273422">
    <property type="protein sequence ID" value="MED6224820.1"/>
    <property type="molecule type" value="Genomic_DNA"/>
</dbReference>
<keyword evidence="1" id="KW-0479">Metal-binding</keyword>
<gene>
    <name evidence="7" type="ORF">PIB30_087795</name>
</gene>
<feature type="transmembrane region" description="Helical" evidence="5">
    <location>
        <begin position="93"/>
        <end position="114"/>
    </location>
</feature>
<evidence type="ECO:0000259" key="6">
    <source>
        <dbReference type="PROSITE" id="PS51999"/>
    </source>
</evidence>